<dbReference type="RefSeq" id="WP_123216603.1">
    <property type="nucleotide sequence ID" value="NZ_RJTM01000096.1"/>
</dbReference>
<proteinExistence type="predicted"/>
<evidence type="ECO:0000313" key="3">
    <source>
        <dbReference type="EMBL" id="RNL84499.1"/>
    </source>
</evidence>
<sequence length="365" mass="42128">MLRIISYITYVILLFIAQNLCAQAAQEKDSSEIRTRERVLKAIDEEKERVVREEKSRLKKEVEFIRELETKGEITKEEAQNRKEEKARRTALNIENKLAVLENKRALVERGEEKGWEYLRGATLGIGIGSNYDGNGSRLIGIQFENVRKDKKYDRRTYSNIVVALGFNNALIEGESLNDSPYKTGGSRFFELGWQWKTRILKNSNAVRVSYGLSFQSNGLKPESNQYFEKEGEITRLKTYPYDLKKSKFRQDNLVVPVFFEFGPSKRTDYDDYFRYSTRKKINVGIGGYAGINLTSRQKLKYTSEGRTSREKIKDDYNTNNFVYGLAAYAGIGGSSLYLKYDLNPVFKSPNIKQNNISLGLRFEL</sequence>
<reference evidence="3 4" key="1">
    <citation type="submission" date="2018-10" db="EMBL/GenBank/DDBJ databases">
        <title>Sinomicrobium pectinilyticum sp. nov., a pectinase-producing bacterium isolated from alkaline and saline soil, and emended description of the genus Sinomicrobium.</title>
        <authorList>
            <person name="Cheng B."/>
            <person name="Li C."/>
            <person name="Lai Q."/>
            <person name="Du M."/>
            <person name="Shao Z."/>
            <person name="Xu P."/>
            <person name="Yang C."/>
        </authorList>
    </citation>
    <scope>NUCLEOTIDE SEQUENCE [LARGE SCALE GENOMIC DNA]</scope>
    <source>
        <strain evidence="3 4">5DNS001</strain>
    </source>
</reference>
<evidence type="ECO:0000256" key="2">
    <source>
        <dbReference type="SAM" id="SignalP"/>
    </source>
</evidence>
<dbReference type="OrthoDB" id="1466811at2"/>
<comment type="caution">
    <text evidence="3">The sequence shown here is derived from an EMBL/GenBank/DDBJ whole genome shotgun (WGS) entry which is preliminary data.</text>
</comment>
<keyword evidence="4" id="KW-1185">Reference proteome</keyword>
<feature type="coiled-coil region" evidence="1">
    <location>
        <begin position="65"/>
        <end position="104"/>
    </location>
</feature>
<dbReference type="AlphaFoldDB" id="A0A3N0E9T0"/>
<keyword evidence="2" id="KW-0732">Signal</keyword>
<keyword evidence="1" id="KW-0175">Coiled coil</keyword>
<accession>A0A3N0E9T0</accession>
<name>A0A3N0E9T0_SINP1</name>
<feature type="chain" id="PRO_5018051623" description="PorT family protein" evidence="2">
    <location>
        <begin position="25"/>
        <end position="365"/>
    </location>
</feature>
<evidence type="ECO:0008006" key="5">
    <source>
        <dbReference type="Google" id="ProtNLM"/>
    </source>
</evidence>
<protein>
    <recommendedName>
        <fullName evidence="5">PorT family protein</fullName>
    </recommendedName>
</protein>
<dbReference type="EMBL" id="RJTM01000096">
    <property type="protein sequence ID" value="RNL84499.1"/>
    <property type="molecule type" value="Genomic_DNA"/>
</dbReference>
<organism evidence="3 4">
    <name type="scientific">Sinomicrobium pectinilyticum</name>
    <dbReference type="NCBI Taxonomy" id="1084421"/>
    <lineage>
        <taxon>Bacteria</taxon>
        <taxon>Pseudomonadati</taxon>
        <taxon>Bacteroidota</taxon>
        <taxon>Flavobacteriia</taxon>
        <taxon>Flavobacteriales</taxon>
        <taxon>Flavobacteriaceae</taxon>
        <taxon>Sinomicrobium</taxon>
    </lineage>
</organism>
<evidence type="ECO:0000313" key="4">
    <source>
        <dbReference type="Proteomes" id="UP000267469"/>
    </source>
</evidence>
<evidence type="ECO:0000256" key="1">
    <source>
        <dbReference type="SAM" id="Coils"/>
    </source>
</evidence>
<feature type="signal peptide" evidence="2">
    <location>
        <begin position="1"/>
        <end position="24"/>
    </location>
</feature>
<dbReference type="Proteomes" id="UP000267469">
    <property type="component" value="Unassembled WGS sequence"/>
</dbReference>
<gene>
    <name evidence="3" type="ORF">ED312_13805</name>
</gene>